<feature type="domain" description="C2H2-type" evidence="8">
    <location>
        <begin position="151"/>
        <end position="178"/>
    </location>
</feature>
<feature type="domain" description="C2H2-type" evidence="8">
    <location>
        <begin position="69"/>
        <end position="96"/>
    </location>
</feature>
<evidence type="ECO:0000313" key="9">
    <source>
        <dbReference type="EMBL" id="GBL80582.1"/>
    </source>
</evidence>
<dbReference type="GO" id="GO:0005634">
    <property type="term" value="C:nucleus"/>
    <property type="evidence" value="ECO:0007669"/>
    <property type="project" value="UniProtKB-SubCell"/>
</dbReference>
<evidence type="ECO:0000256" key="1">
    <source>
        <dbReference type="ARBA" id="ARBA00004123"/>
    </source>
</evidence>
<dbReference type="OrthoDB" id="6102811at2759"/>
<dbReference type="InterPro" id="IPR013087">
    <property type="entry name" value="Znf_C2H2_type"/>
</dbReference>
<keyword evidence="10" id="KW-1185">Reference proteome</keyword>
<dbReference type="Pfam" id="PF13912">
    <property type="entry name" value="zf-C2H2_6"/>
    <property type="match status" value="1"/>
</dbReference>
<dbReference type="SUPFAM" id="SSF57667">
    <property type="entry name" value="beta-beta-alpha zinc fingers"/>
    <property type="match status" value="3"/>
</dbReference>
<evidence type="ECO:0000259" key="8">
    <source>
        <dbReference type="PROSITE" id="PS50157"/>
    </source>
</evidence>
<sequence length="260" mass="30147">MQHERKHSDIQNVLQNPLSTVKPVLTFAEPNHEQEKISQPSDNLVCKENVPNRCHVMLSKWNCKNKGIYTCSTCKKQFKYKKALEEHESTHTGEKPYKCDKCSRSFGFHRSFVRHALTHEKPSFECEICNKKLRTKENLKKHKLSKHSNSFKCEICDKKLSTKLTLQNHYLTHTGEKPFTCDICNKGFAQKSLLMHHERKHTDIQNVPHNPLSTMKPVLTFAESNHQQEKISKSSDNLVCKENVPNLSTIMFSKQNCKGK</sequence>
<dbReference type="AlphaFoldDB" id="A0A4Y2AL51"/>
<dbReference type="FunFam" id="3.30.160.60:FF:002343">
    <property type="entry name" value="Zinc finger protein 33A"/>
    <property type="match status" value="1"/>
</dbReference>
<dbReference type="GO" id="GO:0008270">
    <property type="term" value="F:zinc ion binding"/>
    <property type="evidence" value="ECO:0007669"/>
    <property type="project" value="UniProtKB-KW"/>
</dbReference>
<evidence type="ECO:0000256" key="5">
    <source>
        <dbReference type="ARBA" id="ARBA00022833"/>
    </source>
</evidence>
<gene>
    <name evidence="9" type="primary">ZNF227_15</name>
    <name evidence="9" type="ORF">AVEN_60845_1</name>
</gene>
<comment type="subcellular location">
    <subcellularLocation>
        <location evidence="1">Nucleus</location>
    </subcellularLocation>
</comment>
<feature type="non-terminal residue" evidence="9">
    <location>
        <position position="260"/>
    </location>
</feature>
<reference evidence="9 10" key="1">
    <citation type="journal article" date="2019" name="Sci. Rep.">
        <title>Orb-weaving spider Araneus ventricosus genome elucidates the spidroin gene catalogue.</title>
        <authorList>
            <person name="Kono N."/>
            <person name="Nakamura H."/>
            <person name="Ohtoshi R."/>
            <person name="Moran D.A.P."/>
            <person name="Shinohara A."/>
            <person name="Yoshida Y."/>
            <person name="Fujiwara M."/>
            <person name="Mori M."/>
            <person name="Tomita M."/>
            <person name="Arakawa K."/>
        </authorList>
    </citation>
    <scope>NUCLEOTIDE SEQUENCE [LARGE SCALE GENOMIC DNA]</scope>
</reference>
<keyword evidence="6" id="KW-0539">Nucleus</keyword>
<protein>
    <submittedName>
        <fullName evidence="9">Zinc finger protein 227</fullName>
    </submittedName>
</protein>
<dbReference type="PANTHER" id="PTHR24394">
    <property type="entry name" value="ZINC FINGER PROTEIN"/>
    <property type="match status" value="1"/>
</dbReference>
<dbReference type="GO" id="GO:0000981">
    <property type="term" value="F:DNA-binding transcription factor activity, RNA polymerase II-specific"/>
    <property type="evidence" value="ECO:0007669"/>
    <property type="project" value="TreeGrafter"/>
</dbReference>
<evidence type="ECO:0000256" key="3">
    <source>
        <dbReference type="ARBA" id="ARBA00022737"/>
    </source>
</evidence>
<dbReference type="Gene3D" id="3.30.160.60">
    <property type="entry name" value="Classic Zinc Finger"/>
    <property type="match status" value="5"/>
</dbReference>
<proteinExistence type="predicted"/>
<keyword evidence="4 7" id="KW-0863">Zinc-finger</keyword>
<dbReference type="PROSITE" id="PS50157">
    <property type="entry name" value="ZINC_FINGER_C2H2_2"/>
    <property type="match status" value="5"/>
</dbReference>
<feature type="domain" description="C2H2-type" evidence="8">
    <location>
        <begin position="179"/>
        <end position="206"/>
    </location>
</feature>
<dbReference type="EMBL" id="BGPR01232479">
    <property type="protein sequence ID" value="GBL80582.1"/>
    <property type="molecule type" value="Genomic_DNA"/>
</dbReference>
<keyword evidence="5" id="KW-0862">Zinc</keyword>
<organism evidence="9 10">
    <name type="scientific">Araneus ventricosus</name>
    <name type="common">Orbweaver spider</name>
    <name type="synonym">Epeira ventricosa</name>
    <dbReference type="NCBI Taxonomy" id="182803"/>
    <lineage>
        <taxon>Eukaryota</taxon>
        <taxon>Metazoa</taxon>
        <taxon>Ecdysozoa</taxon>
        <taxon>Arthropoda</taxon>
        <taxon>Chelicerata</taxon>
        <taxon>Arachnida</taxon>
        <taxon>Araneae</taxon>
        <taxon>Araneomorphae</taxon>
        <taxon>Entelegynae</taxon>
        <taxon>Araneoidea</taxon>
        <taxon>Araneidae</taxon>
        <taxon>Araneus</taxon>
    </lineage>
</organism>
<evidence type="ECO:0000256" key="6">
    <source>
        <dbReference type="ARBA" id="ARBA00023242"/>
    </source>
</evidence>
<accession>A0A4Y2AL51</accession>
<comment type="caution">
    <text evidence="9">The sequence shown here is derived from an EMBL/GenBank/DDBJ whole genome shotgun (WGS) entry which is preliminary data.</text>
</comment>
<evidence type="ECO:0000256" key="4">
    <source>
        <dbReference type="ARBA" id="ARBA00022771"/>
    </source>
</evidence>
<dbReference type="FunFam" id="3.30.160.60:FF:001049">
    <property type="entry name" value="zinc finger protein 319"/>
    <property type="match status" value="1"/>
</dbReference>
<dbReference type="Pfam" id="PF00096">
    <property type="entry name" value="zf-C2H2"/>
    <property type="match status" value="3"/>
</dbReference>
<dbReference type="PANTHER" id="PTHR24394:SF29">
    <property type="entry name" value="MYONEURIN"/>
    <property type="match status" value="1"/>
</dbReference>
<evidence type="ECO:0000256" key="2">
    <source>
        <dbReference type="ARBA" id="ARBA00022723"/>
    </source>
</evidence>
<name>A0A4Y2AL51_ARAVE</name>
<dbReference type="Proteomes" id="UP000499080">
    <property type="component" value="Unassembled WGS sequence"/>
</dbReference>
<evidence type="ECO:0000313" key="10">
    <source>
        <dbReference type="Proteomes" id="UP000499080"/>
    </source>
</evidence>
<feature type="domain" description="C2H2-type" evidence="8">
    <location>
        <begin position="97"/>
        <end position="119"/>
    </location>
</feature>
<dbReference type="SMART" id="SM00355">
    <property type="entry name" value="ZnF_C2H2"/>
    <property type="match status" value="5"/>
</dbReference>
<dbReference type="PROSITE" id="PS00028">
    <property type="entry name" value="ZINC_FINGER_C2H2_1"/>
    <property type="match status" value="5"/>
</dbReference>
<feature type="domain" description="C2H2-type" evidence="8">
    <location>
        <begin position="124"/>
        <end position="152"/>
    </location>
</feature>
<evidence type="ECO:0000256" key="7">
    <source>
        <dbReference type="PROSITE-ProRule" id="PRU00042"/>
    </source>
</evidence>
<keyword evidence="2" id="KW-0479">Metal-binding</keyword>
<dbReference type="InterPro" id="IPR036236">
    <property type="entry name" value="Znf_C2H2_sf"/>
</dbReference>
<keyword evidence="3" id="KW-0677">Repeat</keyword>